<protein>
    <submittedName>
        <fullName evidence="1">Uncharacterized protein</fullName>
    </submittedName>
</protein>
<dbReference type="Proteomes" id="UP000077248">
    <property type="component" value="Unassembled WGS sequence"/>
</dbReference>
<accession>A0A177DKK5</accession>
<dbReference type="GeneID" id="29115710"/>
<proteinExistence type="predicted"/>
<gene>
    <name evidence="1" type="ORF">CC77DRAFT_117314</name>
</gene>
<dbReference type="KEGG" id="aalt:CC77DRAFT_117314"/>
<name>A0A177DKK5_ALTAL</name>
<organism evidence="1 2">
    <name type="scientific">Alternaria alternata</name>
    <name type="common">Alternaria rot fungus</name>
    <name type="synonym">Torula alternata</name>
    <dbReference type="NCBI Taxonomy" id="5599"/>
    <lineage>
        <taxon>Eukaryota</taxon>
        <taxon>Fungi</taxon>
        <taxon>Dikarya</taxon>
        <taxon>Ascomycota</taxon>
        <taxon>Pezizomycotina</taxon>
        <taxon>Dothideomycetes</taxon>
        <taxon>Pleosporomycetidae</taxon>
        <taxon>Pleosporales</taxon>
        <taxon>Pleosporineae</taxon>
        <taxon>Pleosporaceae</taxon>
        <taxon>Alternaria</taxon>
        <taxon>Alternaria sect. Alternaria</taxon>
        <taxon>Alternaria alternata complex</taxon>
    </lineage>
</organism>
<dbReference type="EMBL" id="KV441479">
    <property type="protein sequence ID" value="OAG20255.1"/>
    <property type="molecule type" value="Genomic_DNA"/>
</dbReference>
<keyword evidence="2" id="KW-1185">Reference proteome</keyword>
<dbReference type="AlphaFoldDB" id="A0A177DKK5"/>
<evidence type="ECO:0000313" key="1">
    <source>
        <dbReference type="EMBL" id="OAG20255.1"/>
    </source>
</evidence>
<sequence>MPGHHAQPLCRYTSYSASQSFTSSPIIVLSTHGPAFDFLTAFRHIAVIGGTKSPDGLLSGIYARVAAWWLCHLPPQLIRRRHVPFLTASMDRRTTLTWFAYCLGDAIGRGSPALAMARLLSIPSLGFDEHAGSALTISQANECGERCRGNDTDVELILTTSIFKLFFLSADDLLHMERHDIANKFCNGHGPCKQIIASTSYTIMQVVGRLFRPLPSGTA</sequence>
<dbReference type="RefSeq" id="XP_018385676.1">
    <property type="nucleotide sequence ID" value="XM_018530116.1"/>
</dbReference>
<evidence type="ECO:0000313" key="2">
    <source>
        <dbReference type="Proteomes" id="UP000077248"/>
    </source>
</evidence>
<dbReference type="VEuPathDB" id="FungiDB:CC77DRAFT_117314"/>
<reference evidence="1 2" key="1">
    <citation type="submission" date="2016-05" db="EMBL/GenBank/DDBJ databases">
        <title>Comparative analysis of secretome profiles of manganese(II)-oxidizing ascomycete fungi.</title>
        <authorList>
            <consortium name="DOE Joint Genome Institute"/>
            <person name="Zeiner C.A."/>
            <person name="Purvine S.O."/>
            <person name="Zink E.M."/>
            <person name="Wu S."/>
            <person name="Pasa-Tolic L."/>
            <person name="Chaput D.L."/>
            <person name="Haridas S."/>
            <person name="Grigoriev I.V."/>
            <person name="Santelli C.M."/>
            <person name="Hansel C.M."/>
        </authorList>
    </citation>
    <scope>NUCLEOTIDE SEQUENCE [LARGE SCALE GENOMIC DNA]</scope>
    <source>
        <strain evidence="1 2">SRC1lrK2f</strain>
    </source>
</reference>